<keyword evidence="4" id="KW-0411">Iron-sulfur</keyword>
<dbReference type="Pfam" id="PF13237">
    <property type="entry name" value="Fer4_10"/>
    <property type="match status" value="1"/>
</dbReference>
<keyword evidence="3" id="KW-0408">Iron</keyword>
<gene>
    <name evidence="6" type="ORF">SAMN02745195_00817</name>
</gene>
<evidence type="ECO:0000313" key="7">
    <source>
        <dbReference type="Proteomes" id="UP000184127"/>
    </source>
</evidence>
<dbReference type="AlphaFoldDB" id="A0A1M4V2S5"/>
<organism evidence="6 7">
    <name type="scientific">Thermoanaerobacter uzonensis DSM 18761</name>
    <dbReference type="NCBI Taxonomy" id="1123369"/>
    <lineage>
        <taxon>Bacteria</taxon>
        <taxon>Bacillati</taxon>
        <taxon>Bacillota</taxon>
        <taxon>Clostridia</taxon>
        <taxon>Thermoanaerobacterales</taxon>
        <taxon>Thermoanaerobacteraceae</taxon>
        <taxon>Thermoanaerobacter</taxon>
    </lineage>
</organism>
<dbReference type="InterPro" id="IPR017896">
    <property type="entry name" value="4Fe4S_Fe-S-bd"/>
</dbReference>
<keyword evidence="7" id="KW-1185">Reference proteome</keyword>
<dbReference type="GO" id="GO:0051539">
    <property type="term" value="F:4 iron, 4 sulfur cluster binding"/>
    <property type="evidence" value="ECO:0007669"/>
    <property type="project" value="UniProtKB-KW"/>
</dbReference>
<dbReference type="GO" id="GO:0046872">
    <property type="term" value="F:metal ion binding"/>
    <property type="evidence" value="ECO:0007669"/>
    <property type="project" value="UniProtKB-KW"/>
</dbReference>
<dbReference type="PROSITE" id="PS51379">
    <property type="entry name" value="4FE4S_FER_2"/>
    <property type="match status" value="2"/>
</dbReference>
<dbReference type="SUPFAM" id="SSF54862">
    <property type="entry name" value="4Fe-4S ferredoxins"/>
    <property type="match status" value="1"/>
</dbReference>
<dbReference type="Proteomes" id="UP000184127">
    <property type="component" value="Unassembled WGS sequence"/>
</dbReference>
<dbReference type="InterPro" id="IPR017900">
    <property type="entry name" value="4Fe4S_Fe_S_CS"/>
</dbReference>
<accession>A0A1M4V2S5</accession>
<evidence type="ECO:0000256" key="2">
    <source>
        <dbReference type="ARBA" id="ARBA00022723"/>
    </source>
</evidence>
<dbReference type="InterPro" id="IPR050572">
    <property type="entry name" value="Fe-S_Ferredoxin"/>
</dbReference>
<evidence type="ECO:0000256" key="4">
    <source>
        <dbReference type="ARBA" id="ARBA00023014"/>
    </source>
</evidence>
<dbReference type="PANTHER" id="PTHR43687">
    <property type="entry name" value="ADENYLYLSULFATE REDUCTASE, BETA SUBUNIT"/>
    <property type="match status" value="1"/>
</dbReference>
<evidence type="ECO:0000313" key="6">
    <source>
        <dbReference type="EMBL" id="SHE63187.1"/>
    </source>
</evidence>
<name>A0A1M4V2S5_9THEO</name>
<feature type="domain" description="4Fe-4S ferredoxin-type" evidence="5">
    <location>
        <begin position="35"/>
        <end position="64"/>
    </location>
</feature>
<dbReference type="PROSITE" id="PS00198">
    <property type="entry name" value="4FE4S_FER_1"/>
    <property type="match status" value="2"/>
</dbReference>
<reference evidence="7" key="1">
    <citation type="submission" date="2016-11" db="EMBL/GenBank/DDBJ databases">
        <authorList>
            <person name="Varghese N."/>
            <person name="Submissions S."/>
        </authorList>
    </citation>
    <scope>NUCLEOTIDE SEQUENCE [LARGE SCALE GENOMIC DNA]</scope>
    <source>
        <strain evidence="7">DSM 18761</strain>
    </source>
</reference>
<sequence length="65" mass="7438">MVKNKELVIIEEWCKGCGICVEFCPVKILELKNGRVRLTDADKCTKCGLCELRCPDFAIYLEVKE</sequence>
<keyword evidence="1" id="KW-0004">4Fe-4S</keyword>
<dbReference type="Gene3D" id="3.30.70.20">
    <property type="match status" value="1"/>
</dbReference>
<dbReference type="RefSeq" id="WP_072967878.1">
    <property type="nucleotide sequence ID" value="NZ_FQUR01000008.1"/>
</dbReference>
<proteinExistence type="predicted"/>
<feature type="domain" description="4Fe-4S ferredoxin-type" evidence="5">
    <location>
        <begin position="5"/>
        <end position="34"/>
    </location>
</feature>
<evidence type="ECO:0000256" key="1">
    <source>
        <dbReference type="ARBA" id="ARBA00022485"/>
    </source>
</evidence>
<dbReference type="PANTHER" id="PTHR43687:SF4">
    <property type="entry name" value="BLR5484 PROTEIN"/>
    <property type="match status" value="1"/>
</dbReference>
<evidence type="ECO:0000256" key="3">
    <source>
        <dbReference type="ARBA" id="ARBA00023004"/>
    </source>
</evidence>
<protein>
    <submittedName>
        <fullName evidence="6">2-oxoglutarate ferredoxin oxidoreductase subunit delta</fullName>
    </submittedName>
</protein>
<keyword evidence="2" id="KW-0479">Metal-binding</keyword>
<evidence type="ECO:0000259" key="5">
    <source>
        <dbReference type="PROSITE" id="PS51379"/>
    </source>
</evidence>
<dbReference type="EMBL" id="FQUR01000008">
    <property type="protein sequence ID" value="SHE63187.1"/>
    <property type="molecule type" value="Genomic_DNA"/>
</dbReference>